<proteinExistence type="predicted"/>
<dbReference type="Pfam" id="PF03798">
    <property type="entry name" value="TRAM_LAG1_CLN8"/>
    <property type="match status" value="1"/>
</dbReference>
<organism evidence="8 9">
    <name type="scientific">Lupinus albus</name>
    <name type="common">White lupine</name>
    <name type="synonym">Lupinus termis</name>
    <dbReference type="NCBI Taxonomy" id="3870"/>
    <lineage>
        <taxon>Eukaryota</taxon>
        <taxon>Viridiplantae</taxon>
        <taxon>Streptophyta</taxon>
        <taxon>Embryophyta</taxon>
        <taxon>Tracheophyta</taxon>
        <taxon>Spermatophyta</taxon>
        <taxon>Magnoliopsida</taxon>
        <taxon>eudicotyledons</taxon>
        <taxon>Gunneridae</taxon>
        <taxon>Pentapetalae</taxon>
        <taxon>rosids</taxon>
        <taxon>fabids</taxon>
        <taxon>Fabales</taxon>
        <taxon>Fabaceae</taxon>
        <taxon>Papilionoideae</taxon>
        <taxon>50 kb inversion clade</taxon>
        <taxon>genistoids sensu lato</taxon>
        <taxon>core genistoids</taxon>
        <taxon>Genisteae</taxon>
        <taxon>Lupinus</taxon>
    </lineage>
</organism>
<evidence type="ECO:0000256" key="4">
    <source>
        <dbReference type="ARBA" id="ARBA00023136"/>
    </source>
</evidence>
<sequence>MEDYVTKTIIVGVVSWTIAFVVARRIFPKCSFDFCNRIVSTIHATLAVTLASLSVEDWRCPICPMTSNSSHKQMQVMAVTLSYLIYDLVCCLFGERANMDNTIHHLVSIVGLGAGLCYQKVTLFTQIKLLFTTQCYKLLAVSPDAAAILRLR</sequence>
<feature type="domain" description="TLC" evidence="7">
    <location>
        <begin position="29"/>
        <end position="152"/>
    </location>
</feature>
<protein>
    <submittedName>
        <fullName evidence="8">Putative TRAM/LAG1/CLN8 domain-containing protein</fullName>
    </submittedName>
</protein>
<dbReference type="OrthoDB" id="506011at2759"/>
<dbReference type="GO" id="GO:0016020">
    <property type="term" value="C:membrane"/>
    <property type="evidence" value="ECO:0007669"/>
    <property type="project" value="UniProtKB-SubCell"/>
</dbReference>
<dbReference type="PROSITE" id="PS50922">
    <property type="entry name" value="TLC"/>
    <property type="match status" value="1"/>
</dbReference>
<evidence type="ECO:0000256" key="6">
    <source>
        <dbReference type="SAM" id="Phobius"/>
    </source>
</evidence>
<dbReference type="PANTHER" id="PTHR31898">
    <property type="entry name" value="TRANSMEMBRANE PROTEIN 136"/>
    <property type="match status" value="1"/>
</dbReference>
<feature type="transmembrane region" description="Helical" evidence="6">
    <location>
        <begin position="6"/>
        <end position="27"/>
    </location>
</feature>
<dbReference type="PANTHER" id="PTHR31898:SF1">
    <property type="entry name" value="TLC DOMAIN-CONTAINING PROTEIN 5"/>
    <property type="match status" value="1"/>
</dbReference>
<evidence type="ECO:0000259" key="7">
    <source>
        <dbReference type="PROSITE" id="PS50922"/>
    </source>
</evidence>
<evidence type="ECO:0000256" key="3">
    <source>
        <dbReference type="ARBA" id="ARBA00022989"/>
    </source>
</evidence>
<name>A0A6A4PA91_LUPAL</name>
<dbReference type="InterPro" id="IPR006634">
    <property type="entry name" value="TLC-dom"/>
</dbReference>
<evidence type="ECO:0000313" key="9">
    <source>
        <dbReference type="Proteomes" id="UP000447434"/>
    </source>
</evidence>
<gene>
    <name evidence="8" type="ORF">Lalb_Chr14g0369521</name>
</gene>
<dbReference type="AlphaFoldDB" id="A0A6A4PA91"/>
<evidence type="ECO:0000256" key="5">
    <source>
        <dbReference type="PROSITE-ProRule" id="PRU00205"/>
    </source>
</evidence>
<dbReference type="InterPro" id="IPR042512">
    <property type="entry name" value="TLCD5"/>
</dbReference>
<keyword evidence="9" id="KW-1185">Reference proteome</keyword>
<accession>A0A6A4PA91</accession>
<evidence type="ECO:0000313" key="8">
    <source>
        <dbReference type="EMBL" id="KAE9600115.1"/>
    </source>
</evidence>
<keyword evidence="3 6" id="KW-1133">Transmembrane helix</keyword>
<dbReference type="Proteomes" id="UP000447434">
    <property type="component" value="Chromosome 14"/>
</dbReference>
<comment type="caution">
    <text evidence="8">The sequence shown here is derived from an EMBL/GenBank/DDBJ whole genome shotgun (WGS) entry which is preliminary data.</text>
</comment>
<evidence type="ECO:0000256" key="1">
    <source>
        <dbReference type="ARBA" id="ARBA00004141"/>
    </source>
</evidence>
<dbReference type="EMBL" id="WOCE01000014">
    <property type="protein sequence ID" value="KAE9600115.1"/>
    <property type="molecule type" value="Genomic_DNA"/>
</dbReference>
<keyword evidence="4 5" id="KW-0472">Membrane</keyword>
<reference evidence="9" key="1">
    <citation type="journal article" date="2020" name="Nat. Commun.">
        <title>Genome sequence of the cluster root forming white lupin.</title>
        <authorList>
            <person name="Hufnagel B."/>
            <person name="Marques A."/>
            <person name="Soriano A."/>
            <person name="Marques L."/>
            <person name="Divol F."/>
            <person name="Doumas P."/>
            <person name="Sallet E."/>
            <person name="Mancinotti D."/>
            <person name="Carrere S."/>
            <person name="Marande W."/>
            <person name="Arribat S."/>
            <person name="Keller J."/>
            <person name="Huneau C."/>
            <person name="Blein T."/>
            <person name="Aime D."/>
            <person name="Laguerre M."/>
            <person name="Taylor J."/>
            <person name="Schubert V."/>
            <person name="Nelson M."/>
            <person name="Geu-Flores F."/>
            <person name="Crespi M."/>
            <person name="Gallardo-Guerrero K."/>
            <person name="Delaux P.-M."/>
            <person name="Salse J."/>
            <person name="Berges H."/>
            <person name="Guyot R."/>
            <person name="Gouzy J."/>
            <person name="Peret B."/>
        </authorList>
    </citation>
    <scope>NUCLEOTIDE SEQUENCE [LARGE SCALE GENOMIC DNA]</scope>
    <source>
        <strain evidence="9">cv. Amiga</strain>
    </source>
</reference>
<evidence type="ECO:0000256" key="2">
    <source>
        <dbReference type="ARBA" id="ARBA00022692"/>
    </source>
</evidence>
<keyword evidence="2 5" id="KW-0812">Transmembrane</keyword>
<comment type="subcellular location">
    <subcellularLocation>
        <location evidence="1">Membrane</location>
        <topology evidence="1">Multi-pass membrane protein</topology>
    </subcellularLocation>
</comment>